<comment type="similarity">
    <text evidence="2 5">Belongs to the 1-acyl-sn-glycerol-3-phosphate acyltransferase family.</text>
</comment>
<keyword evidence="3 5" id="KW-0808">Transferase</keyword>
<evidence type="ECO:0000256" key="1">
    <source>
        <dbReference type="ARBA" id="ARBA00004728"/>
    </source>
</evidence>
<evidence type="ECO:0000256" key="3">
    <source>
        <dbReference type="ARBA" id="ARBA00022679"/>
    </source>
</evidence>
<dbReference type="NCBIfam" id="TIGR00530">
    <property type="entry name" value="AGP_acyltrn"/>
    <property type="match status" value="1"/>
</dbReference>
<comment type="catalytic activity">
    <reaction evidence="5">
        <text>a 1-acyl-sn-glycero-3-phosphate + an acyl-CoA = a 1,2-diacyl-sn-glycero-3-phosphate + CoA</text>
        <dbReference type="Rhea" id="RHEA:19709"/>
        <dbReference type="ChEBI" id="CHEBI:57287"/>
        <dbReference type="ChEBI" id="CHEBI:57970"/>
        <dbReference type="ChEBI" id="CHEBI:58342"/>
        <dbReference type="ChEBI" id="CHEBI:58608"/>
        <dbReference type="EC" id="2.3.1.51"/>
    </reaction>
</comment>
<organism evidence="8">
    <name type="scientific">Culicoides sonorensis</name>
    <name type="common">Biting midge</name>
    <dbReference type="NCBI Taxonomy" id="179676"/>
    <lineage>
        <taxon>Eukaryota</taxon>
        <taxon>Metazoa</taxon>
        <taxon>Ecdysozoa</taxon>
        <taxon>Arthropoda</taxon>
        <taxon>Hexapoda</taxon>
        <taxon>Insecta</taxon>
        <taxon>Pterygota</taxon>
        <taxon>Neoptera</taxon>
        <taxon>Endopterygota</taxon>
        <taxon>Diptera</taxon>
        <taxon>Nematocera</taxon>
        <taxon>Chironomoidea</taxon>
        <taxon>Ceratopogonidae</taxon>
        <taxon>Ceratopogoninae</taxon>
        <taxon>Culicoides</taxon>
        <taxon>Monoculicoides</taxon>
    </lineage>
</organism>
<keyword evidence="6" id="KW-0812">Transmembrane</keyword>
<dbReference type="SMART" id="SM00563">
    <property type="entry name" value="PlsC"/>
    <property type="match status" value="1"/>
</dbReference>
<evidence type="ECO:0000256" key="6">
    <source>
        <dbReference type="SAM" id="Phobius"/>
    </source>
</evidence>
<dbReference type="GO" id="GO:0005783">
    <property type="term" value="C:endoplasmic reticulum"/>
    <property type="evidence" value="ECO:0007669"/>
    <property type="project" value="TreeGrafter"/>
</dbReference>
<dbReference type="CDD" id="cd07989">
    <property type="entry name" value="LPLAT_AGPAT-like"/>
    <property type="match status" value="1"/>
</dbReference>
<evidence type="ECO:0000259" key="7">
    <source>
        <dbReference type="SMART" id="SM00563"/>
    </source>
</evidence>
<feature type="transmembrane region" description="Helical" evidence="6">
    <location>
        <begin position="6"/>
        <end position="31"/>
    </location>
</feature>
<feature type="transmembrane region" description="Helical" evidence="6">
    <location>
        <begin position="136"/>
        <end position="154"/>
    </location>
</feature>
<evidence type="ECO:0000313" key="8">
    <source>
        <dbReference type="EMBL" id="SSX18432.1"/>
    </source>
</evidence>
<dbReference type="GO" id="GO:0003841">
    <property type="term" value="F:1-acylglycerol-3-phosphate O-acyltransferase activity"/>
    <property type="evidence" value="ECO:0007669"/>
    <property type="project" value="UniProtKB-UniRule"/>
</dbReference>
<dbReference type="EC" id="2.3.1.51" evidence="5"/>
<keyword evidence="6" id="KW-0472">Membrane</keyword>
<protein>
    <recommendedName>
        <fullName evidence="5">1-acyl-sn-glycerol-3-phosphate acyltransferase</fullName>
        <ecNumber evidence="5">2.3.1.51</ecNumber>
    </recommendedName>
</protein>
<evidence type="ECO:0000256" key="2">
    <source>
        <dbReference type="ARBA" id="ARBA00008655"/>
    </source>
</evidence>
<dbReference type="AlphaFoldDB" id="A0A336LK94"/>
<dbReference type="Pfam" id="PF01553">
    <property type="entry name" value="Acyltransferase"/>
    <property type="match status" value="1"/>
</dbReference>
<feature type="domain" description="Phospholipid/glycerol acyltransferase" evidence="7">
    <location>
        <begin position="103"/>
        <end position="220"/>
    </location>
</feature>
<dbReference type="GO" id="GO:0006654">
    <property type="term" value="P:phosphatidic acid biosynthetic process"/>
    <property type="evidence" value="ECO:0007669"/>
    <property type="project" value="TreeGrafter"/>
</dbReference>
<dbReference type="VEuPathDB" id="VectorBase:CSON009708"/>
<evidence type="ECO:0000256" key="4">
    <source>
        <dbReference type="ARBA" id="ARBA00023315"/>
    </source>
</evidence>
<keyword evidence="5" id="KW-0443">Lipid metabolism</keyword>
<keyword evidence="5" id="KW-1208">Phospholipid metabolism</keyword>
<dbReference type="OMA" id="LLYQWSM"/>
<comment type="pathway">
    <text evidence="1">Phospholipid metabolism; CDP-diacylglycerol biosynthesis; CDP-diacylglycerol from sn-glycerol 3-phosphate: step 2/3.</text>
</comment>
<evidence type="ECO:0000256" key="5">
    <source>
        <dbReference type="RuleBase" id="RU361267"/>
    </source>
</evidence>
<accession>A0A336LK94</accession>
<keyword evidence="5" id="KW-0444">Lipid biosynthesis</keyword>
<dbReference type="SUPFAM" id="SSF69593">
    <property type="entry name" value="Glycerol-3-phosphate (1)-acyltransferase"/>
    <property type="match status" value="1"/>
</dbReference>
<gene>
    <name evidence="8" type="primary">CSON009708</name>
</gene>
<keyword evidence="5" id="KW-0594">Phospholipid biosynthesis</keyword>
<dbReference type="GO" id="GO:0016020">
    <property type="term" value="C:membrane"/>
    <property type="evidence" value="ECO:0007669"/>
    <property type="project" value="InterPro"/>
</dbReference>
<reference evidence="8" key="1">
    <citation type="submission" date="2018-07" db="EMBL/GenBank/DDBJ databases">
        <authorList>
            <person name="Quirk P.G."/>
            <person name="Krulwich T.A."/>
        </authorList>
    </citation>
    <scope>NUCLEOTIDE SEQUENCE</scope>
</reference>
<dbReference type="PANTHER" id="PTHR10434">
    <property type="entry name" value="1-ACYL-SN-GLYCEROL-3-PHOSPHATE ACYLTRANSFERASE"/>
    <property type="match status" value="1"/>
</dbReference>
<dbReference type="PANTHER" id="PTHR10434:SF11">
    <property type="entry name" value="1-ACYL-SN-GLYCEROL-3-PHOSPHATE ACYLTRANSFERASE"/>
    <property type="match status" value="1"/>
</dbReference>
<keyword evidence="4 5" id="KW-0012">Acyltransferase</keyword>
<proteinExistence type="inferred from homology"/>
<feature type="transmembrane region" description="Helical" evidence="6">
    <location>
        <begin position="43"/>
        <end position="65"/>
    </location>
</feature>
<name>A0A336LK94_CULSO</name>
<sequence>MEEEHFSFSLVAIPKNLQCFVIFIATIAYFSIKSENFRYYLKLVIYVGGMNIAALALIPIMVFRPKNVKNLIWAGYVTRPISTILGIKWELRGAELIGQDKSFVIVANHQSSIDVLGMLYIWPIMDKCTVVAKKELLYAFPFSLAAWLCGLIFIDRKHADRAKASINDACDYLKNNRIKLWIFPEGTRRNTREIHEFKKGAFHAAITNQIPILPVVISSYSSFLDDKRRRFDRGNVIITTLPPISTEGLTQEDMEDLMERTRNTMIKTFNDTTKEVEANYQVTNFNKKYNFFPKMSDITWRPSFRAVDLG</sequence>
<dbReference type="EMBL" id="UFQT01000038">
    <property type="protein sequence ID" value="SSX18432.1"/>
    <property type="molecule type" value="Genomic_DNA"/>
</dbReference>
<keyword evidence="6" id="KW-1133">Transmembrane helix</keyword>
<dbReference type="InterPro" id="IPR004552">
    <property type="entry name" value="AGP_acyltrans"/>
</dbReference>
<comment type="domain">
    <text evidence="5">The HXXXXD motif is essential for acyltransferase activity and may constitute the binding site for the phosphate moiety of the glycerol-3-phosphate.</text>
</comment>
<dbReference type="InterPro" id="IPR002123">
    <property type="entry name" value="Plipid/glycerol_acylTrfase"/>
</dbReference>